<reference evidence="1 2" key="1">
    <citation type="submission" date="2016-10" db="EMBL/GenBank/DDBJ databases">
        <title>The genome sequence of Colletotrichum fioriniae PJ7.</title>
        <authorList>
            <person name="Baroncelli R."/>
        </authorList>
    </citation>
    <scope>NUCLEOTIDE SEQUENCE [LARGE SCALE GENOMIC DNA]</scope>
    <source>
        <strain evidence="1 2">IMI 309622</strain>
    </source>
</reference>
<sequence length="75" mass="7998">MVTALDDVTVSCIKCTHGALDFSDTLFAKDRADCYGNALQMACAEGFYCIAQRLILDGADVNDQGGWYGNALQAA</sequence>
<dbReference type="GeneID" id="85348624"/>
<organism evidence="1 2">
    <name type="scientific">Colletotrichum costaricense</name>
    <dbReference type="NCBI Taxonomy" id="1209916"/>
    <lineage>
        <taxon>Eukaryota</taxon>
        <taxon>Fungi</taxon>
        <taxon>Dikarya</taxon>
        <taxon>Ascomycota</taxon>
        <taxon>Pezizomycotina</taxon>
        <taxon>Sordariomycetes</taxon>
        <taxon>Hypocreomycetidae</taxon>
        <taxon>Glomerellales</taxon>
        <taxon>Glomerellaceae</taxon>
        <taxon>Colletotrichum</taxon>
        <taxon>Colletotrichum acutatum species complex</taxon>
    </lineage>
</organism>
<accession>A0AAJ0DRZ7</accession>
<dbReference type="EMBL" id="MOOE01000036">
    <property type="protein sequence ID" value="KAK1503868.1"/>
    <property type="molecule type" value="Genomic_DNA"/>
</dbReference>
<name>A0AAJ0DRZ7_9PEZI</name>
<gene>
    <name evidence="1" type="ORF">CCOS01_16943</name>
</gene>
<evidence type="ECO:0000313" key="1">
    <source>
        <dbReference type="EMBL" id="KAK1503868.1"/>
    </source>
</evidence>
<dbReference type="Proteomes" id="UP001240678">
    <property type="component" value="Unassembled WGS sequence"/>
</dbReference>
<keyword evidence="2" id="KW-1185">Reference proteome</keyword>
<protein>
    <submittedName>
        <fullName evidence="1">Ankyrin repeat domain-containing protein</fullName>
    </submittedName>
</protein>
<proteinExistence type="predicted"/>
<evidence type="ECO:0000313" key="2">
    <source>
        <dbReference type="Proteomes" id="UP001240678"/>
    </source>
</evidence>
<dbReference type="RefSeq" id="XP_060304344.1">
    <property type="nucleotide sequence ID" value="XM_060465077.1"/>
</dbReference>
<dbReference type="AlphaFoldDB" id="A0AAJ0DRZ7"/>
<comment type="caution">
    <text evidence="1">The sequence shown here is derived from an EMBL/GenBank/DDBJ whole genome shotgun (WGS) entry which is preliminary data.</text>
</comment>